<comment type="caution">
    <text evidence="2">The sequence shown here is derived from an EMBL/GenBank/DDBJ whole genome shotgun (WGS) entry which is preliminary data.</text>
</comment>
<dbReference type="Proteomes" id="UP000319908">
    <property type="component" value="Unassembled WGS sequence"/>
</dbReference>
<proteinExistence type="predicted"/>
<evidence type="ECO:0000313" key="2">
    <source>
        <dbReference type="EMBL" id="TWU19503.1"/>
    </source>
</evidence>
<dbReference type="AlphaFoldDB" id="A0A5C6C4M5"/>
<reference evidence="2 3" key="1">
    <citation type="journal article" date="2020" name="Antonie Van Leeuwenhoek">
        <title>Rhodopirellula heiligendammensis sp. nov., Rhodopirellula pilleata sp. nov., and Rhodopirellula solitaria sp. nov. isolated from natural or artificial marine surfaces in Northern Germany and California, USA, and emended description of the genus Rhodopirellula.</title>
        <authorList>
            <person name="Kallscheuer N."/>
            <person name="Wiegand S."/>
            <person name="Jogler M."/>
            <person name="Boedeker C."/>
            <person name="Peeters S.H."/>
            <person name="Rast P."/>
            <person name="Heuer A."/>
            <person name="Jetten M.S.M."/>
            <person name="Rohde M."/>
            <person name="Jogler C."/>
        </authorList>
    </citation>
    <scope>NUCLEOTIDE SEQUENCE [LARGE SCALE GENOMIC DNA]</scope>
    <source>
        <strain evidence="2 3">Poly21</strain>
    </source>
</reference>
<protein>
    <submittedName>
        <fullName evidence="2">Uncharacterized protein</fullName>
    </submittedName>
</protein>
<keyword evidence="1" id="KW-0472">Membrane</keyword>
<dbReference type="EMBL" id="SJPU01000001">
    <property type="protein sequence ID" value="TWU19503.1"/>
    <property type="molecule type" value="Genomic_DNA"/>
</dbReference>
<evidence type="ECO:0000313" key="3">
    <source>
        <dbReference type="Proteomes" id="UP000319908"/>
    </source>
</evidence>
<gene>
    <name evidence="2" type="ORF">Poly21_16760</name>
</gene>
<accession>A0A5C6C4M5</accession>
<keyword evidence="1" id="KW-0812">Transmembrane</keyword>
<sequence length="91" mass="9766">MSCTALVNDGQLSLNLTKPIGFNVIRPQDKKPLQHPIAPPLWVGVGLVLLGLVGELSAADLYTMLGIRHNDATLISIAPAYFSWGGTVRGW</sequence>
<evidence type="ECO:0000256" key="1">
    <source>
        <dbReference type="SAM" id="Phobius"/>
    </source>
</evidence>
<organism evidence="2 3">
    <name type="scientific">Allorhodopirellula heiligendammensis</name>
    <dbReference type="NCBI Taxonomy" id="2714739"/>
    <lineage>
        <taxon>Bacteria</taxon>
        <taxon>Pseudomonadati</taxon>
        <taxon>Planctomycetota</taxon>
        <taxon>Planctomycetia</taxon>
        <taxon>Pirellulales</taxon>
        <taxon>Pirellulaceae</taxon>
        <taxon>Allorhodopirellula</taxon>
    </lineage>
</organism>
<keyword evidence="3" id="KW-1185">Reference proteome</keyword>
<feature type="transmembrane region" description="Helical" evidence="1">
    <location>
        <begin position="41"/>
        <end position="62"/>
    </location>
</feature>
<name>A0A5C6C4M5_9BACT</name>
<keyword evidence="1" id="KW-1133">Transmembrane helix</keyword>